<dbReference type="Proteomes" id="UP000027142">
    <property type="component" value="Chromosome"/>
</dbReference>
<proteinExistence type="predicted"/>
<dbReference type="RefSeq" id="WP_038479084.1">
    <property type="nucleotide sequence ID" value="NZ_CP003923.1"/>
</dbReference>
<dbReference type="Gene3D" id="3.40.50.1820">
    <property type="entry name" value="alpha/beta hydrolase"/>
    <property type="match status" value="1"/>
</dbReference>
<dbReference type="HOGENOM" id="CLU_039834_2_0_9"/>
<dbReference type="eggNOG" id="COG2382">
    <property type="taxonomic scope" value="Bacteria"/>
</dbReference>
<protein>
    <submittedName>
        <fullName evidence="1">Esterase</fullName>
    </submittedName>
</protein>
<gene>
    <name evidence="1" type="ORF">BleG1_1550</name>
</gene>
<dbReference type="InterPro" id="IPR029058">
    <property type="entry name" value="AB_hydrolase_fold"/>
</dbReference>
<dbReference type="InterPro" id="IPR050583">
    <property type="entry name" value="Mycobacterial_A85_antigen"/>
</dbReference>
<reference evidence="1 2" key="1">
    <citation type="journal article" date="2014" name="Gene">
        <title>A comparative genomic analysis of the alkalitolerant soil bacterium Bacillus lehensis G1.</title>
        <authorList>
            <person name="Noor Y.M."/>
            <person name="Samsulrizal N.H."/>
            <person name="Jema'on N.A."/>
            <person name="Low K.O."/>
            <person name="Ramli A.N."/>
            <person name="Alias N.I."/>
            <person name="Damis S.I."/>
            <person name="Fuzi S.F."/>
            <person name="Isa M.N."/>
            <person name="Murad A.M."/>
            <person name="Raih M.F."/>
            <person name="Bakar F.D."/>
            <person name="Najimudin N."/>
            <person name="Mahadi N.M."/>
            <person name="Illias R.M."/>
        </authorList>
    </citation>
    <scope>NUCLEOTIDE SEQUENCE [LARGE SCALE GENOMIC DNA]</scope>
    <source>
        <strain evidence="1 2">G1</strain>
    </source>
</reference>
<dbReference type="AlphaFoldDB" id="A0A060M0R1"/>
<evidence type="ECO:0000313" key="2">
    <source>
        <dbReference type="Proteomes" id="UP000027142"/>
    </source>
</evidence>
<dbReference type="EMBL" id="CP003923">
    <property type="protein sequence ID" value="AIC94128.1"/>
    <property type="molecule type" value="Genomic_DNA"/>
</dbReference>
<name>A0A060M0R1_9BACI</name>
<dbReference type="OrthoDB" id="9803578at2"/>
<dbReference type="InterPro" id="IPR000801">
    <property type="entry name" value="Esterase-like"/>
</dbReference>
<dbReference type="PATRIC" id="fig|1246626.3.peg.1536"/>
<dbReference type="SUPFAM" id="SSF53474">
    <property type="entry name" value="alpha/beta-Hydrolases"/>
    <property type="match status" value="1"/>
</dbReference>
<dbReference type="STRING" id="1246626.BleG1_1550"/>
<dbReference type="PANTHER" id="PTHR48098">
    <property type="entry name" value="ENTEROCHELIN ESTERASE-RELATED"/>
    <property type="match status" value="1"/>
</dbReference>
<dbReference type="KEGG" id="ble:BleG1_1550"/>
<sequence length="242" mass="27964">MANIEGSITEATIESEQLQCTISLSVYLPANYTPLKSYRLMICQDGQDFFRFGRVHRQVDSLIDELDIEELIVVGVPYPSVETRRTWYHPNNETHVAYTRFLACELLPYIEKNYSVEPLAEARMLAGDSLAATISLLTALEYPTLFKKVLLFSPYVNQAVEEKVKQFEKPDILSIYHIIGKKEDVVKTTDGKKEDFLTPNRQMKEVLTNTSFDYTYEEFDGDHTWTYWQNYLATGLKTLFPL</sequence>
<organism evidence="1 2">
    <name type="scientific">Shouchella lehensis G1</name>
    <dbReference type="NCBI Taxonomy" id="1246626"/>
    <lineage>
        <taxon>Bacteria</taxon>
        <taxon>Bacillati</taxon>
        <taxon>Bacillota</taxon>
        <taxon>Bacilli</taxon>
        <taxon>Bacillales</taxon>
        <taxon>Bacillaceae</taxon>
        <taxon>Shouchella</taxon>
    </lineage>
</organism>
<evidence type="ECO:0000313" key="1">
    <source>
        <dbReference type="EMBL" id="AIC94128.1"/>
    </source>
</evidence>
<accession>A0A060M0R1</accession>
<dbReference type="PANTHER" id="PTHR48098:SF3">
    <property type="entry name" value="IRON(III) ENTEROBACTIN ESTERASE"/>
    <property type="match status" value="1"/>
</dbReference>
<keyword evidence="2" id="KW-1185">Reference proteome</keyword>
<dbReference type="Pfam" id="PF00756">
    <property type="entry name" value="Esterase"/>
    <property type="match status" value="1"/>
</dbReference>